<comment type="caution">
    <text evidence="1">The sequence shown here is derived from an EMBL/GenBank/DDBJ whole genome shotgun (WGS) entry which is preliminary data.</text>
</comment>
<sequence length="48" mass="5623">MSVIQRLTAFLQSPRGQRMVARGRQELAKPENQAKLRQLAGRFTNRRR</sequence>
<evidence type="ECO:0000313" key="1">
    <source>
        <dbReference type="EMBL" id="MFC0566631.1"/>
    </source>
</evidence>
<reference evidence="1 2" key="1">
    <citation type="submission" date="2024-09" db="EMBL/GenBank/DDBJ databases">
        <authorList>
            <person name="Sun Q."/>
            <person name="Mori K."/>
        </authorList>
    </citation>
    <scope>NUCLEOTIDE SEQUENCE [LARGE SCALE GENOMIC DNA]</scope>
    <source>
        <strain evidence="1 2">TBRC 2205</strain>
    </source>
</reference>
<dbReference type="RefSeq" id="WP_377341469.1">
    <property type="nucleotide sequence ID" value="NZ_JBHLUE010000017.1"/>
</dbReference>
<accession>A0ABV6P103</accession>
<name>A0ABV6P103_9ACTN</name>
<proteinExistence type="predicted"/>
<keyword evidence="2" id="KW-1185">Reference proteome</keyword>
<dbReference type="EMBL" id="JBHLUE010000017">
    <property type="protein sequence ID" value="MFC0566631.1"/>
    <property type="molecule type" value="Genomic_DNA"/>
</dbReference>
<protein>
    <submittedName>
        <fullName evidence="1">Uncharacterized protein</fullName>
    </submittedName>
</protein>
<evidence type="ECO:0000313" key="2">
    <source>
        <dbReference type="Proteomes" id="UP001589894"/>
    </source>
</evidence>
<gene>
    <name evidence="1" type="ORF">ACFFHU_21130</name>
</gene>
<organism evidence="1 2">
    <name type="scientific">Plantactinospora siamensis</name>
    <dbReference type="NCBI Taxonomy" id="555372"/>
    <lineage>
        <taxon>Bacteria</taxon>
        <taxon>Bacillati</taxon>
        <taxon>Actinomycetota</taxon>
        <taxon>Actinomycetes</taxon>
        <taxon>Micromonosporales</taxon>
        <taxon>Micromonosporaceae</taxon>
        <taxon>Plantactinospora</taxon>
    </lineage>
</organism>
<dbReference type="Proteomes" id="UP001589894">
    <property type="component" value="Unassembled WGS sequence"/>
</dbReference>